<accession>A0L8U1</accession>
<name>A0L8U1_MAGMM</name>
<keyword evidence="2" id="KW-1185">Reference proteome</keyword>
<dbReference type="HOGENOM" id="CLU_1658677_0_0_5"/>
<dbReference type="AlphaFoldDB" id="A0L8U1"/>
<organism evidence="1 2">
    <name type="scientific">Magnetococcus marinus (strain ATCC BAA-1437 / JCM 17883 / MC-1)</name>
    <dbReference type="NCBI Taxonomy" id="156889"/>
    <lineage>
        <taxon>Bacteria</taxon>
        <taxon>Pseudomonadati</taxon>
        <taxon>Pseudomonadota</taxon>
        <taxon>Magnetococcia</taxon>
        <taxon>Magnetococcales</taxon>
        <taxon>Magnetococcaceae</taxon>
        <taxon>Magnetococcus</taxon>
    </lineage>
</organism>
<dbReference type="KEGG" id="mgm:Mmc1_1876"/>
<reference evidence="1 2" key="2">
    <citation type="journal article" date="2012" name="Int. J. Syst. Evol. Microbiol.">
        <title>Magnetococcus marinus gen. nov., sp. nov., a marine, magnetotactic bacterium that represents a novel lineage (Magnetococcaceae fam. nov.; Magnetococcales ord. nov.) at the base of the Alphaproteobacteria.</title>
        <authorList>
            <person name="Bazylinski D.A."/>
            <person name="Williams T.J."/>
            <person name="Lefevre C.T."/>
            <person name="Berg R.J."/>
            <person name="Zhang C.L."/>
            <person name="Bowser S.S."/>
            <person name="Dean A.J."/>
            <person name="Beveridge T.J."/>
        </authorList>
    </citation>
    <scope>NUCLEOTIDE SEQUENCE [LARGE SCALE GENOMIC DNA]</scope>
    <source>
        <strain evidence="2">ATCC BAA-1437 / JCM 17883 / MC-1</strain>
    </source>
</reference>
<evidence type="ECO:0000313" key="1">
    <source>
        <dbReference type="EMBL" id="ABK44384.1"/>
    </source>
</evidence>
<evidence type="ECO:0000313" key="2">
    <source>
        <dbReference type="Proteomes" id="UP000002586"/>
    </source>
</evidence>
<dbReference type="EMBL" id="CP000471">
    <property type="protein sequence ID" value="ABK44384.1"/>
    <property type="molecule type" value="Genomic_DNA"/>
</dbReference>
<gene>
    <name evidence="1" type="ordered locus">Mmc1_1876</name>
</gene>
<sequence>MPENENDVPIDLFWDGKGLTQCVRGVTTLIMGGATQWEAVMNAVDKFYGQWQSQAGPHGRDALLARLLGDDESHMPCYCTNIGDAQSAMDRAWLLLEESAPVRIACHVAGQGRDTGGRRCHVEWWPDDGEHYTTPQFESEAESRAFAAFAFLKLEAGQG</sequence>
<reference evidence="2" key="1">
    <citation type="journal article" date="2009" name="Appl. Environ. Microbiol.">
        <title>Complete genome sequence of the chemolithoautotrophic marine magnetotactic coccus strain MC-1.</title>
        <authorList>
            <person name="Schubbe S."/>
            <person name="Williams T.J."/>
            <person name="Xie G."/>
            <person name="Kiss H.E."/>
            <person name="Brettin T.S."/>
            <person name="Martinez D."/>
            <person name="Ross C.A."/>
            <person name="Schuler D."/>
            <person name="Cox B.L."/>
            <person name="Nealson K.H."/>
            <person name="Bazylinski D.A."/>
        </authorList>
    </citation>
    <scope>NUCLEOTIDE SEQUENCE [LARGE SCALE GENOMIC DNA]</scope>
    <source>
        <strain evidence="2">ATCC BAA-1437 / JCM 17883 / MC-1</strain>
    </source>
</reference>
<protein>
    <submittedName>
        <fullName evidence="1">Uncharacterized protein</fullName>
    </submittedName>
</protein>
<dbReference type="Proteomes" id="UP000002586">
    <property type="component" value="Chromosome"/>
</dbReference>
<proteinExistence type="predicted"/>